<gene>
    <name evidence="6" type="primary">phrA</name>
    <name evidence="6" type="ORF">MAA8898_03729</name>
</gene>
<comment type="cofactor">
    <cofactor evidence="3">
        <name>FAD</name>
        <dbReference type="ChEBI" id="CHEBI:57692"/>
    </cofactor>
    <text evidence="3">Binds 1 FAD per subunit.</text>
</comment>
<evidence type="ECO:0000256" key="4">
    <source>
        <dbReference type="SAM" id="MobiDB-lite"/>
    </source>
</evidence>
<dbReference type="InterPro" id="IPR002081">
    <property type="entry name" value="Cryptochrome/DNA_photolyase_1"/>
</dbReference>
<feature type="binding site" evidence="3">
    <location>
        <position position="78"/>
    </location>
    <ligand>
        <name>FAD</name>
        <dbReference type="ChEBI" id="CHEBI:57692"/>
    </ligand>
</feature>
<dbReference type="InterPro" id="IPR005101">
    <property type="entry name" value="Cryptochr/Photolyase_FAD-bd"/>
</dbReference>
<evidence type="ECO:0000256" key="3">
    <source>
        <dbReference type="PIRSR" id="PIRSR602081-1"/>
    </source>
</evidence>
<dbReference type="EC" id="4.1.99.3" evidence="6"/>
<dbReference type="SUPFAM" id="SSF48173">
    <property type="entry name" value="Cryptochrome/photolyase FAD-binding domain"/>
    <property type="match status" value="1"/>
</dbReference>
<feature type="binding site" evidence="3">
    <location>
        <begin position="182"/>
        <end position="184"/>
    </location>
    <ligand>
        <name>FAD</name>
        <dbReference type="ChEBI" id="CHEBI:57692"/>
    </ligand>
</feature>
<feature type="compositionally biased region" description="Pro residues" evidence="4">
    <location>
        <begin position="234"/>
        <end position="243"/>
    </location>
</feature>
<dbReference type="PANTHER" id="PTHR11455">
    <property type="entry name" value="CRYPTOCHROME"/>
    <property type="match status" value="1"/>
</dbReference>
<dbReference type="OrthoDB" id="9772484at2"/>
<feature type="region of interest" description="Disordered" evidence="4">
    <location>
        <begin position="223"/>
        <end position="246"/>
    </location>
</feature>
<keyword evidence="6" id="KW-0456">Lyase</keyword>
<dbReference type="Gene3D" id="1.25.40.80">
    <property type="match status" value="1"/>
</dbReference>
<feature type="compositionally biased region" description="Low complexity" evidence="4">
    <location>
        <begin position="223"/>
        <end position="233"/>
    </location>
</feature>
<dbReference type="InterPro" id="IPR036134">
    <property type="entry name" value="Crypto/Photolyase_FAD-like_sf"/>
</dbReference>
<dbReference type="EMBL" id="FXYF01000011">
    <property type="protein sequence ID" value="SMX47682.1"/>
    <property type="molecule type" value="Genomic_DNA"/>
</dbReference>
<dbReference type="GO" id="GO:0003677">
    <property type="term" value="F:DNA binding"/>
    <property type="evidence" value="ECO:0007669"/>
    <property type="project" value="TreeGrafter"/>
</dbReference>
<evidence type="ECO:0000313" key="6">
    <source>
        <dbReference type="EMBL" id="SMX47682.1"/>
    </source>
</evidence>
<evidence type="ECO:0000313" key="7">
    <source>
        <dbReference type="Proteomes" id="UP000207598"/>
    </source>
</evidence>
<dbReference type="Pfam" id="PF03441">
    <property type="entry name" value="FAD_binding_7"/>
    <property type="match status" value="1"/>
</dbReference>
<dbReference type="RefSeq" id="WP_094022502.1">
    <property type="nucleotide sequence ID" value="NZ_FXYF01000011.1"/>
</dbReference>
<dbReference type="GO" id="GO:0043153">
    <property type="term" value="P:entrainment of circadian clock by photoperiod"/>
    <property type="evidence" value="ECO:0007669"/>
    <property type="project" value="TreeGrafter"/>
</dbReference>
<dbReference type="GO" id="GO:0032922">
    <property type="term" value="P:circadian regulation of gene expression"/>
    <property type="evidence" value="ECO:0007669"/>
    <property type="project" value="TreeGrafter"/>
</dbReference>
<dbReference type="GO" id="GO:0003904">
    <property type="term" value="F:deoxyribodipyrimidine photo-lyase activity"/>
    <property type="evidence" value="ECO:0007669"/>
    <property type="project" value="UniProtKB-EC"/>
</dbReference>
<keyword evidence="1 3" id="KW-0285">Flavoprotein</keyword>
<evidence type="ECO:0000256" key="2">
    <source>
        <dbReference type="ARBA" id="ARBA00022827"/>
    </source>
</evidence>
<feature type="binding site" evidence="3">
    <location>
        <position position="29"/>
    </location>
    <ligand>
        <name>FAD</name>
        <dbReference type="ChEBI" id="CHEBI:57692"/>
    </ligand>
</feature>
<dbReference type="Gene3D" id="1.10.579.10">
    <property type="entry name" value="DNA Cyclobutane Dipyrimidine Photolyase, subunit A, domain 3"/>
    <property type="match status" value="1"/>
</dbReference>
<proteinExistence type="predicted"/>
<reference evidence="6 7" key="1">
    <citation type="submission" date="2017-05" db="EMBL/GenBank/DDBJ databases">
        <authorList>
            <person name="Song R."/>
            <person name="Chenine A.L."/>
            <person name="Ruprecht R.M."/>
        </authorList>
    </citation>
    <scope>NUCLEOTIDE SEQUENCE [LARGE SCALE GENOMIC DNA]</scope>
    <source>
        <strain evidence="6 7">CECT 8898</strain>
    </source>
</reference>
<organism evidence="6 7">
    <name type="scientific">Maliponia aquimaris</name>
    <dbReference type="NCBI Taxonomy" id="1673631"/>
    <lineage>
        <taxon>Bacteria</taxon>
        <taxon>Pseudomonadati</taxon>
        <taxon>Pseudomonadota</taxon>
        <taxon>Alphaproteobacteria</taxon>
        <taxon>Rhodobacterales</taxon>
        <taxon>Paracoccaceae</taxon>
        <taxon>Maliponia</taxon>
    </lineage>
</organism>
<name>A0A238KZP9_9RHOB</name>
<dbReference type="AlphaFoldDB" id="A0A238KZP9"/>
<dbReference type="GO" id="GO:0005737">
    <property type="term" value="C:cytoplasm"/>
    <property type="evidence" value="ECO:0007669"/>
    <property type="project" value="TreeGrafter"/>
</dbReference>
<evidence type="ECO:0000256" key="1">
    <source>
        <dbReference type="ARBA" id="ARBA00022630"/>
    </source>
</evidence>
<protein>
    <submittedName>
        <fullName evidence="6">Deoxyribodipyrimidine photo-lyase</fullName>
        <ecNumber evidence="6">4.1.99.3</ecNumber>
    </submittedName>
</protein>
<feature type="domain" description="Cryptochrome/DNA photolyase FAD-binding" evidence="5">
    <location>
        <begin position="78"/>
        <end position="205"/>
    </location>
</feature>
<accession>A0A238KZP9</accession>
<dbReference type="GO" id="GO:0071949">
    <property type="term" value="F:FAD binding"/>
    <property type="evidence" value="ECO:0007669"/>
    <property type="project" value="TreeGrafter"/>
</dbReference>
<dbReference type="Proteomes" id="UP000207598">
    <property type="component" value="Unassembled WGS sequence"/>
</dbReference>
<sequence>MSEQTEFQPTRAAALETLSRFVPHAGRSYAARRNHDMGPGRHNAVSGLSPYIRHRVLTEEEVLAAVLGRHSAQAAEKFLQEVYWRTYWRGWLEMRPAVWTAYQADLRRALDAVQTQGTLRARWEDACLGQTGIDCFDAWARELAQTGYLHNHARMWFASIWIFTLRLPWELGSDLFLRHLLDGDPASNTLSWRWVAGLQTPGKTYLARPDNIATYTEGRFRPAPSTLATTAPPVDGPPPPPRRALPSPARFDPARRTAFALHEDDLSPGWLLDQGLSPAATALLGASARLSPLLVAPQVTDFRRALLQETATRWHDRLGPLSGPVETAEQMTDWARNLGAEQIVTAYAPVGPVAEVLSQVTDVPIVQVMRPYDAQAWPHATAGFFKFKDQIPRLLGQIKGLTLA</sequence>
<keyword evidence="2 3" id="KW-0274">FAD</keyword>
<keyword evidence="7" id="KW-1185">Reference proteome</keyword>
<dbReference type="PANTHER" id="PTHR11455:SF18">
    <property type="entry name" value="SI:CH1073-390K14.1"/>
    <property type="match status" value="1"/>
</dbReference>
<evidence type="ECO:0000259" key="5">
    <source>
        <dbReference type="Pfam" id="PF03441"/>
    </source>
</evidence>